<dbReference type="OrthoDB" id="9799612at2"/>
<dbReference type="Pfam" id="PF00561">
    <property type="entry name" value="Abhydrolase_1"/>
    <property type="match status" value="1"/>
</dbReference>
<dbReference type="SUPFAM" id="SSF53474">
    <property type="entry name" value="alpha/beta-Hydrolases"/>
    <property type="match status" value="1"/>
</dbReference>
<dbReference type="PANTHER" id="PTHR43798">
    <property type="entry name" value="MONOACYLGLYCEROL LIPASE"/>
    <property type="match status" value="1"/>
</dbReference>
<organism evidence="2 3">
    <name type="scientific">Denitrobaculum tricleocarpae</name>
    <dbReference type="NCBI Taxonomy" id="2591009"/>
    <lineage>
        <taxon>Bacteria</taxon>
        <taxon>Pseudomonadati</taxon>
        <taxon>Pseudomonadota</taxon>
        <taxon>Alphaproteobacteria</taxon>
        <taxon>Rhodospirillales</taxon>
        <taxon>Rhodospirillaceae</taxon>
        <taxon>Denitrobaculum</taxon>
    </lineage>
</organism>
<evidence type="ECO:0000259" key="1">
    <source>
        <dbReference type="Pfam" id="PF00561"/>
    </source>
</evidence>
<sequence length="257" mass="26913">MVDIKLGSMVSEVAGDGPVVVLVHGLGGSSNTFQPLMPTLSGFRAIRPDLPGAGRSDMRPGLAGLKGLAAAVAEMLRAQAISEAHFVGHSMGTVICQELAVSQADLVTSMTLFGPILEPPPAARQALQARAEEARKNGMAGIADAVSNASLSATTKERNSAVVAFVRESLMRQDPAGYARHCEALADMRPPEHGAISCPTRLVTGAEDVVAPPQMGEQLAQRIAGSKLYILPNCGHWTMMEMPSDAAQHLSLQLGEN</sequence>
<gene>
    <name evidence="2" type="ORF">FKG95_18475</name>
</gene>
<keyword evidence="2" id="KW-0378">Hydrolase</keyword>
<keyword evidence="3" id="KW-1185">Reference proteome</keyword>
<evidence type="ECO:0000313" key="3">
    <source>
        <dbReference type="Proteomes" id="UP000315252"/>
    </source>
</evidence>
<protein>
    <submittedName>
        <fullName evidence="2">Alpha/beta fold hydrolase</fullName>
    </submittedName>
</protein>
<dbReference type="AlphaFoldDB" id="A0A545TMT8"/>
<comment type="caution">
    <text evidence="2">The sequence shown here is derived from an EMBL/GenBank/DDBJ whole genome shotgun (WGS) entry which is preliminary data.</text>
</comment>
<dbReference type="InterPro" id="IPR029058">
    <property type="entry name" value="AB_hydrolase_fold"/>
</dbReference>
<dbReference type="InterPro" id="IPR050266">
    <property type="entry name" value="AB_hydrolase_sf"/>
</dbReference>
<accession>A0A545TMT8</accession>
<feature type="domain" description="AB hydrolase-1" evidence="1">
    <location>
        <begin position="18"/>
        <end position="241"/>
    </location>
</feature>
<dbReference type="GO" id="GO:0046464">
    <property type="term" value="P:acylglycerol catabolic process"/>
    <property type="evidence" value="ECO:0007669"/>
    <property type="project" value="TreeGrafter"/>
</dbReference>
<evidence type="ECO:0000313" key="2">
    <source>
        <dbReference type="EMBL" id="TQV78545.1"/>
    </source>
</evidence>
<dbReference type="InterPro" id="IPR000073">
    <property type="entry name" value="AB_hydrolase_1"/>
</dbReference>
<dbReference type="EMBL" id="VHSH01000006">
    <property type="protein sequence ID" value="TQV78545.1"/>
    <property type="molecule type" value="Genomic_DNA"/>
</dbReference>
<dbReference type="GO" id="GO:0047372">
    <property type="term" value="F:monoacylglycerol lipase activity"/>
    <property type="evidence" value="ECO:0007669"/>
    <property type="project" value="TreeGrafter"/>
</dbReference>
<dbReference type="GO" id="GO:0016020">
    <property type="term" value="C:membrane"/>
    <property type="evidence" value="ECO:0007669"/>
    <property type="project" value="TreeGrafter"/>
</dbReference>
<name>A0A545TMT8_9PROT</name>
<dbReference type="RefSeq" id="WP_142897878.1">
    <property type="nucleotide sequence ID" value="NZ_ML660057.1"/>
</dbReference>
<dbReference type="PRINTS" id="PR00111">
    <property type="entry name" value="ABHYDROLASE"/>
</dbReference>
<dbReference type="PANTHER" id="PTHR43798:SF5">
    <property type="entry name" value="MONOACYLGLYCEROL LIPASE ABHD6"/>
    <property type="match status" value="1"/>
</dbReference>
<dbReference type="Gene3D" id="3.40.50.1820">
    <property type="entry name" value="alpha/beta hydrolase"/>
    <property type="match status" value="1"/>
</dbReference>
<proteinExistence type="predicted"/>
<dbReference type="Proteomes" id="UP000315252">
    <property type="component" value="Unassembled WGS sequence"/>
</dbReference>
<reference evidence="2 3" key="1">
    <citation type="submission" date="2019-06" db="EMBL/GenBank/DDBJ databases">
        <title>Whole genome sequence for Rhodospirillaceae sp. R148.</title>
        <authorList>
            <person name="Wang G."/>
        </authorList>
    </citation>
    <scope>NUCLEOTIDE SEQUENCE [LARGE SCALE GENOMIC DNA]</scope>
    <source>
        <strain evidence="2 3">R148</strain>
    </source>
</reference>